<dbReference type="AlphaFoldDB" id="A0A6J6FJ14"/>
<sequence>MPGDDGLRKVPTVSRKTERLVNLTIALLATKRYLTKSEIFRTVDGYEGTPESKERMFERDKDDLRNLGIVIEVGTFDPLFEDESGYRIKPESYQFQLGELDSRDIALLSIAAEAWRGAALDSSALGALVKLHAIGIETDAESLPDLAPAVLSKDANLAGAISAINTRTVISFSYISESLKEEVRVLEPYAVASKYGHWYLFGNDLDRKGLRSFRLDRVSGSISTKGRSASYEIPATFSVENYLLEARTEKSVELYLRSGRALGLRNRAVEVPDENAPMDWQRVSISYQDQERLIEEILWYADDAVVLEPEEIRISVINRLQSGVKRYG</sequence>
<evidence type="ECO:0000313" key="3">
    <source>
        <dbReference type="EMBL" id="CAB4588590.1"/>
    </source>
</evidence>
<dbReference type="Pfam" id="PF13280">
    <property type="entry name" value="WYL"/>
    <property type="match status" value="1"/>
</dbReference>
<dbReference type="InterPro" id="IPR051534">
    <property type="entry name" value="CBASS_pafABC_assoc_protein"/>
</dbReference>
<accession>A0A6J6FJ14</accession>
<dbReference type="PANTHER" id="PTHR34580">
    <property type="match status" value="1"/>
</dbReference>
<organism evidence="3">
    <name type="scientific">freshwater metagenome</name>
    <dbReference type="NCBI Taxonomy" id="449393"/>
    <lineage>
        <taxon>unclassified sequences</taxon>
        <taxon>metagenomes</taxon>
        <taxon>ecological metagenomes</taxon>
    </lineage>
</organism>
<dbReference type="EMBL" id="CAEZUB010000039">
    <property type="protein sequence ID" value="CAB4588590.1"/>
    <property type="molecule type" value="Genomic_DNA"/>
</dbReference>
<feature type="domain" description="WCX" evidence="2">
    <location>
        <begin position="253"/>
        <end position="321"/>
    </location>
</feature>
<dbReference type="Pfam" id="PF25583">
    <property type="entry name" value="WCX"/>
    <property type="match status" value="1"/>
</dbReference>
<evidence type="ECO:0000259" key="2">
    <source>
        <dbReference type="Pfam" id="PF25583"/>
    </source>
</evidence>
<proteinExistence type="predicted"/>
<protein>
    <submittedName>
        <fullName evidence="3">Unannotated protein</fullName>
    </submittedName>
</protein>
<dbReference type="InterPro" id="IPR057727">
    <property type="entry name" value="WCX_dom"/>
</dbReference>
<evidence type="ECO:0000259" key="1">
    <source>
        <dbReference type="Pfam" id="PF13280"/>
    </source>
</evidence>
<name>A0A6J6FJ14_9ZZZZ</name>
<dbReference type="PROSITE" id="PS52050">
    <property type="entry name" value="WYL"/>
    <property type="match status" value="1"/>
</dbReference>
<feature type="domain" description="WYL" evidence="1">
    <location>
        <begin position="160"/>
        <end position="219"/>
    </location>
</feature>
<dbReference type="PANTHER" id="PTHR34580:SF3">
    <property type="entry name" value="PROTEIN PAFB"/>
    <property type="match status" value="1"/>
</dbReference>
<dbReference type="InterPro" id="IPR026881">
    <property type="entry name" value="WYL_dom"/>
</dbReference>
<reference evidence="3" key="1">
    <citation type="submission" date="2020-05" db="EMBL/GenBank/DDBJ databases">
        <authorList>
            <person name="Chiriac C."/>
            <person name="Salcher M."/>
            <person name="Ghai R."/>
            <person name="Kavagutti S V."/>
        </authorList>
    </citation>
    <scope>NUCLEOTIDE SEQUENCE</scope>
</reference>
<gene>
    <name evidence="3" type="ORF">UFOPK1775_00497</name>
</gene>